<comment type="caution">
    <text evidence="1">The sequence shown here is derived from an EMBL/GenBank/DDBJ whole genome shotgun (WGS) entry which is preliminary data.</text>
</comment>
<sequence length="93" mass="9784">MEKSGAFPESEGPPYVQTTAIIRGLGRAENGIPGVTIAVQQSSASKIMLSIYKKNHLVTALQGNLNRACISQTVGGIEKGRGDSIEQTLLDNG</sequence>
<organism evidence="1 2">
    <name type="scientific">Apolygus lucorum</name>
    <name type="common">Small green plant bug</name>
    <name type="synonym">Lygocoris lucorum</name>
    <dbReference type="NCBI Taxonomy" id="248454"/>
    <lineage>
        <taxon>Eukaryota</taxon>
        <taxon>Metazoa</taxon>
        <taxon>Ecdysozoa</taxon>
        <taxon>Arthropoda</taxon>
        <taxon>Hexapoda</taxon>
        <taxon>Insecta</taxon>
        <taxon>Pterygota</taxon>
        <taxon>Neoptera</taxon>
        <taxon>Paraneoptera</taxon>
        <taxon>Hemiptera</taxon>
        <taxon>Heteroptera</taxon>
        <taxon>Panheteroptera</taxon>
        <taxon>Cimicomorpha</taxon>
        <taxon>Miridae</taxon>
        <taxon>Mirini</taxon>
        <taxon>Apolygus</taxon>
    </lineage>
</organism>
<gene>
    <name evidence="1" type="ORF">GE061_005555</name>
</gene>
<protein>
    <submittedName>
        <fullName evidence="1">Uncharacterized protein</fullName>
    </submittedName>
</protein>
<evidence type="ECO:0000313" key="2">
    <source>
        <dbReference type="Proteomes" id="UP000466442"/>
    </source>
</evidence>
<dbReference type="EMBL" id="WIXP02000013">
    <property type="protein sequence ID" value="KAF6201108.1"/>
    <property type="molecule type" value="Genomic_DNA"/>
</dbReference>
<evidence type="ECO:0000313" key="1">
    <source>
        <dbReference type="EMBL" id="KAF6201108.1"/>
    </source>
</evidence>
<accession>A0A8S9WYC7</accession>
<dbReference type="Proteomes" id="UP000466442">
    <property type="component" value="Unassembled WGS sequence"/>
</dbReference>
<name>A0A8S9WYC7_APOLU</name>
<proteinExistence type="predicted"/>
<keyword evidence="2" id="KW-1185">Reference proteome</keyword>
<dbReference type="AlphaFoldDB" id="A0A8S9WYC7"/>
<reference evidence="1" key="1">
    <citation type="journal article" date="2021" name="Mol. Ecol. Resour.">
        <title>Apolygus lucorum genome provides insights into omnivorousness and mesophyll feeding.</title>
        <authorList>
            <person name="Liu Y."/>
            <person name="Liu H."/>
            <person name="Wang H."/>
            <person name="Huang T."/>
            <person name="Liu B."/>
            <person name="Yang B."/>
            <person name="Yin L."/>
            <person name="Li B."/>
            <person name="Zhang Y."/>
            <person name="Zhang S."/>
            <person name="Jiang F."/>
            <person name="Zhang X."/>
            <person name="Ren Y."/>
            <person name="Wang B."/>
            <person name="Wang S."/>
            <person name="Lu Y."/>
            <person name="Wu K."/>
            <person name="Fan W."/>
            <person name="Wang G."/>
        </authorList>
    </citation>
    <scope>NUCLEOTIDE SEQUENCE</scope>
    <source>
        <strain evidence="1">12Hb</strain>
    </source>
</reference>